<sequence length="272" mass="31058">MNETQLKQLFEYSFKQNAKKEWYLLAIAVLTASNAPEDIAQIFLLELVSSLPENKSKSTDWLIEAVIKMIEDPVLLNTTFHEVSSVQCTILSKVKECILKISAIVGIPRAINGLRYVRLYTPASLLSDSPLQIDANTHYIDRTHTVRKDEDVESTVQDVLQRGMRHWNTTYGKVSNRVIEDLNQFYPDLWQFIIKDVYGDILSYNDIVSGPVTSLLMISCLVPMDVNPQLRGHLRGALNFGWDMETINEVKSFAILIAQWHGIKWKSEVTKL</sequence>
<dbReference type="SUPFAM" id="SSF69118">
    <property type="entry name" value="AhpD-like"/>
    <property type="match status" value="1"/>
</dbReference>
<organism evidence="1 2">
    <name type="scientific">Arxiozyma heterogenica</name>
    <dbReference type="NCBI Taxonomy" id="278026"/>
    <lineage>
        <taxon>Eukaryota</taxon>
        <taxon>Fungi</taxon>
        <taxon>Dikarya</taxon>
        <taxon>Ascomycota</taxon>
        <taxon>Saccharomycotina</taxon>
        <taxon>Saccharomycetes</taxon>
        <taxon>Saccharomycetales</taxon>
        <taxon>Saccharomycetaceae</taxon>
        <taxon>Arxiozyma</taxon>
    </lineage>
</organism>
<evidence type="ECO:0000313" key="2">
    <source>
        <dbReference type="Proteomes" id="UP001306508"/>
    </source>
</evidence>
<dbReference type="Gene3D" id="1.20.1290.10">
    <property type="entry name" value="AhpD-like"/>
    <property type="match status" value="1"/>
</dbReference>
<reference evidence="2" key="1">
    <citation type="submission" date="2023-07" db="EMBL/GenBank/DDBJ databases">
        <title>A draft genome of Kazachstania heterogenica Y-27499.</title>
        <authorList>
            <person name="Donic C."/>
            <person name="Kralova J.S."/>
            <person name="Fidel L."/>
            <person name="Ben-Dor S."/>
            <person name="Jung S."/>
        </authorList>
    </citation>
    <scope>NUCLEOTIDE SEQUENCE [LARGE SCALE GENOMIC DNA]</scope>
    <source>
        <strain evidence="2">Y27499</strain>
    </source>
</reference>
<dbReference type="InterPro" id="IPR052999">
    <property type="entry name" value="PTS1_Protein"/>
</dbReference>
<evidence type="ECO:0008006" key="3">
    <source>
        <dbReference type="Google" id="ProtNLM"/>
    </source>
</evidence>
<dbReference type="PANTHER" id="PTHR28180">
    <property type="entry name" value="CONSERVED MITOCHONDRIAL PROTEIN-RELATED"/>
    <property type="match status" value="1"/>
</dbReference>
<evidence type="ECO:0000313" key="1">
    <source>
        <dbReference type="EMBL" id="KAK5781610.1"/>
    </source>
</evidence>
<keyword evidence="2" id="KW-1185">Reference proteome</keyword>
<comment type="caution">
    <text evidence="1">The sequence shown here is derived from an EMBL/GenBank/DDBJ whole genome shotgun (WGS) entry which is preliminary data.</text>
</comment>
<dbReference type="InterPro" id="IPR029032">
    <property type="entry name" value="AhpD-like"/>
</dbReference>
<gene>
    <name evidence="1" type="ORF">RI543_000792</name>
</gene>
<proteinExistence type="predicted"/>
<dbReference type="AlphaFoldDB" id="A0AAN7WJP7"/>
<dbReference type="PANTHER" id="PTHR28180:SF2">
    <property type="entry name" value="PEROXISOMAL PROTEIN 2"/>
    <property type="match status" value="1"/>
</dbReference>
<dbReference type="Proteomes" id="UP001306508">
    <property type="component" value="Unassembled WGS sequence"/>
</dbReference>
<dbReference type="EMBL" id="JAWIZZ010000031">
    <property type="protein sequence ID" value="KAK5781610.1"/>
    <property type="molecule type" value="Genomic_DNA"/>
</dbReference>
<protein>
    <recommendedName>
        <fullName evidence="3">Carboxymuconolactone decarboxylase-like domain-containing protein</fullName>
    </recommendedName>
</protein>
<accession>A0AAN7WJP7</accession>
<name>A0AAN7WJP7_9SACH</name>